<feature type="coiled-coil region" evidence="1">
    <location>
        <begin position="434"/>
        <end position="461"/>
    </location>
</feature>
<evidence type="ECO:0000313" key="3">
    <source>
        <dbReference type="EMBL" id="KMQ83592.1"/>
    </source>
</evidence>
<dbReference type="OrthoDB" id="10539604at2759"/>
<evidence type="ECO:0000256" key="2">
    <source>
        <dbReference type="SAM" id="MobiDB-lite"/>
    </source>
</evidence>
<keyword evidence="1" id="KW-0175">Coiled coil</keyword>
<sequence length="503" mass="52586">MMNNTTSVLRVSRQYRLLSLAVLVGVLMAGLSHSRPAAADEDNGKLFGVALPQMSDSNVGYGKSASGAVSDKLFYSLGGGSVISQPATRGNMQRLGMKLGWSSDLMCGNFDLKSTIGNQLNGVTSGFRNLMGEVVQGASGAVASLPAMAIQRANPGLYEMLTNGVLQANVAFDKAQLNCQNLSKRMMDFADAGEWSQAAAMEEVRDLVNTGDTDAVRSMNAAGKVSGASGSTWIGGQKRGGAGQPAIRPTHDLVAAGYNMMNGQPVTSTASITGSNCNGGACARYASSEEAAAAVVKGLGDTSLRTCREPAQCAGDSGNGGDAGADQPGSAVAGTGFAPLLEDATRANREQLTRLVNGNEPPTAANLAKLKSGSLGVTAGVIRALRRDPDNGALIGRLASELAMSDTIETAFIMRRMVTTGMSEPHAAAQKMAVAEGDRRIEALDREILALKNEMDMKRDISRNAMLTIIDRENTRADTNPQRQSQDAPDSRFNQLDTPASEQ</sequence>
<organism evidence="3 4">
    <name type="scientific">Lasius niger</name>
    <name type="common">Black garden ant</name>
    <dbReference type="NCBI Taxonomy" id="67767"/>
    <lineage>
        <taxon>Eukaryota</taxon>
        <taxon>Metazoa</taxon>
        <taxon>Ecdysozoa</taxon>
        <taxon>Arthropoda</taxon>
        <taxon>Hexapoda</taxon>
        <taxon>Insecta</taxon>
        <taxon>Pterygota</taxon>
        <taxon>Neoptera</taxon>
        <taxon>Endopterygota</taxon>
        <taxon>Hymenoptera</taxon>
        <taxon>Apocrita</taxon>
        <taxon>Aculeata</taxon>
        <taxon>Formicoidea</taxon>
        <taxon>Formicidae</taxon>
        <taxon>Formicinae</taxon>
        <taxon>Lasius</taxon>
        <taxon>Lasius</taxon>
    </lineage>
</organism>
<dbReference type="PaxDb" id="67767-A0A0J7JZW1"/>
<feature type="region of interest" description="Disordered" evidence="2">
    <location>
        <begin position="472"/>
        <end position="503"/>
    </location>
</feature>
<dbReference type="STRING" id="67767.A0A0J7JZW1"/>
<dbReference type="Proteomes" id="UP000036403">
    <property type="component" value="Unassembled WGS sequence"/>
</dbReference>
<reference evidence="3 4" key="1">
    <citation type="submission" date="2015-04" db="EMBL/GenBank/DDBJ databases">
        <title>Lasius niger genome sequencing.</title>
        <authorList>
            <person name="Konorov E.A."/>
            <person name="Nikitin M.A."/>
            <person name="Kirill M.V."/>
            <person name="Chang P."/>
        </authorList>
    </citation>
    <scope>NUCLEOTIDE SEQUENCE [LARGE SCALE GENOMIC DNA]</scope>
    <source>
        <tissue evidence="3">Whole</tissue>
    </source>
</reference>
<proteinExistence type="predicted"/>
<keyword evidence="4" id="KW-1185">Reference proteome</keyword>
<evidence type="ECO:0000313" key="4">
    <source>
        <dbReference type="Proteomes" id="UP000036403"/>
    </source>
</evidence>
<dbReference type="EMBL" id="LBMM01019203">
    <property type="protein sequence ID" value="KMQ83592.1"/>
    <property type="molecule type" value="Genomic_DNA"/>
</dbReference>
<feature type="compositionally biased region" description="Polar residues" evidence="2">
    <location>
        <begin position="477"/>
        <end position="503"/>
    </location>
</feature>
<dbReference type="NCBIfam" id="TIGR03755">
    <property type="entry name" value="conj_TIGR03755"/>
    <property type="match status" value="1"/>
</dbReference>
<name>A0A0J7JZW1_LASNI</name>
<protein>
    <submittedName>
        <fullName evidence="3">Integrating conjugative element</fullName>
    </submittedName>
</protein>
<comment type="caution">
    <text evidence="3">The sequence shown here is derived from an EMBL/GenBank/DDBJ whole genome shotgun (WGS) entry which is preliminary data.</text>
</comment>
<gene>
    <name evidence="3" type="ORF">RF55_19589</name>
</gene>
<feature type="region of interest" description="Disordered" evidence="2">
    <location>
        <begin position="315"/>
        <end position="335"/>
    </location>
</feature>
<accession>A0A0J7JZW1</accession>
<dbReference type="InterPro" id="IPR021204">
    <property type="entry name" value="Integr_conj_element_PFL4711"/>
</dbReference>
<dbReference type="AlphaFoldDB" id="A0A0J7JZW1"/>
<evidence type="ECO:0000256" key="1">
    <source>
        <dbReference type="SAM" id="Coils"/>
    </source>
</evidence>